<dbReference type="PANTHER" id="PTHR44259">
    <property type="entry name" value="OS07G0183000 PROTEIN-RELATED"/>
    <property type="match status" value="1"/>
</dbReference>
<dbReference type="InterPro" id="IPR005174">
    <property type="entry name" value="KIB1-4_b-propeller"/>
</dbReference>
<evidence type="ECO:0000259" key="1">
    <source>
        <dbReference type="Pfam" id="PF03478"/>
    </source>
</evidence>
<organism evidence="3 4">
    <name type="scientific">Rosa chinensis</name>
    <name type="common">China rose</name>
    <dbReference type="NCBI Taxonomy" id="74649"/>
    <lineage>
        <taxon>Eukaryota</taxon>
        <taxon>Viridiplantae</taxon>
        <taxon>Streptophyta</taxon>
        <taxon>Embryophyta</taxon>
        <taxon>Tracheophyta</taxon>
        <taxon>Spermatophyta</taxon>
        <taxon>Magnoliopsida</taxon>
        <taxon>eudicotyledons</taxon>
        <taxon>Gunneridae</taxon>
        <taxon>Pentapetalae</taxon>
        <taxon>rosids</taxon>
        <taxon>fabids</taxon>
        <taxon>Rosales</taxon>
        <taxon>Rosaceae</taxon>
        <taxon>Rosoideae</taxon>
        <taxon>Rosoideae incertae sedis</taxon>
        <taxon>Rosa</taxon>
    </lineage>
</organism>
<evidence type="ECO:0000259" key="2">
    <source>
        <dbReference type="Pfam" id="PF12937"/>
    </source>
</evidence>
<gene>
    <name evidence="3" type="ORF">RchiOBHm_Chr6g0312761</name>
</gene>
<dbReference type="Pfam" id="PF12937">
    <property type="entry name" value="F-box-like"/>
    <property type="match status" value="1"/>
</dbReference>
<dbReference type="OMA" id="RWEWREM"/>
<feature type="domain" description="F-box" evidence="2">
    <location>
        <begin position="5"/>
        <end position="43"/>
    </location>
</feature>
<dbReference type="Gene3D" id="1.20.1280.50">
    <property type="match status" value="1"/>
</dbReference>
<dbReference type="Proteomes" id="UP000238479">
    <property type="component" value="Chromosome 6"/>
</dbReference>
<dbReference type="InterPro" id="IPR036047">
    <property type="entry name" value="F-box-like_dom_sf"/>
</dbReference>
<name>A0A2P6Q1U0_ROSCH</name>
<protein>
    <submittedName>
        <fullName evidence="3">Putative F-box domain-containing protein</fullName>
    </submittedName>
</protein>
<dbReference type="OrthoDB" id="1855887at2759"/>
<accession>A0A2P6Q1U0</accession>
<evidence type="ECO:0000313" key="4">
    <source>
        <dbReference type="Proteomes" id="UP000238479"/>
    </source>
</evidence>
<dbReference type="STRING" id="74649.A0A2P6Q1U0"/>
<dbReference type="Gramene" id="PRQ28137">
    <property type="protein sequence ID" value="PRQ28137"/>
    <property type="gene ID" value="RchiOBHm_Chr6g0312761"/>
</dbReference>
<dbReference type="EMBL" id="PDCK01000044">
    <property type="protein sequence ID" value="PRQ28137.1"/>
    <property type="molecule type" value="Genomic_DNA"/>
</dbReference>
<dbReference type="PANTHER" id="PTHR44259:SF107">
    <property type="entry name" value="F-BOX PROTEIN SKIP23-LIKE"/>
    <property type="match status" value="1"/>
</dbReference>
<proteinExistence type="predicted"/>
<dbReference type="Pfam" id="PF03478">
    <property type="entry name" value="Beta-prop_KIB1-4"/>
    <property type="match status" value="1"/>
</dbReference>
<sequence length="379" mass="44552">MDPDWEHLPRHLLDSVIGRFVKPSDFLRFSIVCKSWYSVAKDNKSKLAKMTTPMLLISTNKRRTWNLYNIVENRVVDMQFSVPNKRYCGSSKGWLIAVEKNYAVTLVNPFFRLKGRRKKENSIIRLPPMPAPLERDMWKEWSRTCEYYAFRSTLSADPILNAEDCVLVIIYGEYSQMAFIRPRRDKTWICIDKKWTIIQEVLYFGDKFYALDHWSNLLSFEVSAESSSNVRKLVHYSSKSQPCMKYLVVLNDKELLMVIRYYDYGAELRVTVGFKIFEFNFHECDWSERDTLGNVALFLGDNSSVSIPVSNFLECQSNCIYFIHDMDRDGYYYPVPSHSDFGVYDVKTKKILPPFSMHATTLVKDTKWPPIWVVPTFYL</sequence>
<keyword evidence="4" id="KW-1185">Reference proteome</keyword>
<dbReference type="AlphaFoldDB" id="A0A2P6Q1U0"/>
<reference evidence="3 4" key="1">
    <citation type="journal article" date="2018" name="Nat. Genet.">
        <title>The Rosa genome provides new insights in the design of modern roses.</title>
        <authorList>
            <person name="Bendahmane M."/>
        </authorList>
    </citation>
    <scope>NUCLEOTIDE SEQUENCE [LARGE SCALE GENOMIC DNA]</scope>
    <source>
        <strain evidence="4">cv. Old Blush</strain>
    </source>
</reference>
<dbReference type="InterPro" id="IPR050942">
    <property type="entry name" value="F-box_BR-signaling"/>
</dbReference>
<dbReference type="InterPro" id="IPR001810">
    <property type="entry name" value="F-box_dom"/>
</dbReference>
<comment type="caution">
    <text evidence="3">The sequence shown here is derived from an EMBL/GenBank/DDBJ whole genome shotgun (WGS) entry which is preliminary data.</text>
</comment>
<dbReference type="SUPFAM" id="SSF81383">
    <property type="entry name" value="F-box domain"/>
    <property type="match status" value="1"/>
</dbReference>
<evidence type="ECO:0000313" key="3">
    <source>
        <dbReference type="EMBL" id="PRQ28137.1"/>
    </source>
</evidence>
<feature type="domain" description="KIB1-4 beta-propeller" evidence="1">
    <location>
        <begin position="68"/>
        <end position="345"/>
    </location>
</feature>